<dbReference type="PRINTS" id="PR01036">
    <property type="entry name" value="TCRTETB"/>
</dbReference>
<evidence type="ECO:0000256" key="3">
    <source>
        <dbReference type="ARBA" id="ARBA00022692"/>
    </source>
</evidence>
<dbReference type="GO" id="GO:0005886">
    <property type="term" value="C:plasma membrane"/>
    <property type="evidence" value="ECO:0007669"/>
    <property type="project" value="UniProtKB-SubCell"/>
</dbReference>
<feature type="transmembrane region" description="Helical" evidence="6">
    <location>
        <begin position="245"/>
        <end position="261"/>
    </location>
</feature>
<feature type="transmembrane region" description="Helical" evidence="6">
    <location>
        <begin position="62"/>
        <end position="80"/>
    </location>
</feature>
<evidence type="ECO:0000256" key="4">
    <source>
        <dbReference type="ARBA" id="ARBA00022989"/>
    </source>
</evidence>
<feature type="transmembrane region" description="Helical" evidence="6">
    <location>
        <begin position="179"/>
        <end position="201"/>
    </location>
</feature>
<dbReference type="SUPFAM" id="SSF103473">
    <property type="entry name" value="MFS general substrate transporter"/>
    <property type="match status" value="1"/>
</dbReference>
<feature type="transmembrane region" description="Helical" evidence="6">
    <location>
        <begin position="213"/>
        <end position="233"/>
    </location>
</feature>
<feature type="transmembrane region" description="Helical" evidence="6">
    <location>
        <begin position="92"/>
        <end position="111"/>
    </location>
</feature>
<evidence type="ECO:0000256" key="2">
    <source>
        <dbReference type="ARBA" id="ARBA00022448"/>
    </source>
</evidence>
<dbReference type="Pfam" id="PF07690">
    <property type="entry name" value="MFS_1"/>
    <property type="match status" value="1"/>
</dbReference>
<feature type="transmembrane region" description="Helical" evidence="6">
    <location>
        <begin position="316"/>
        <end position="336"/>
    </location>
</feature>
<dbReference type="CDD" id="cd17321">
    <property type="entry name" value="MFS_MMR_MDR_like"/>
    <property type="match status" value="1"/>
</dbReference>
<reference evidence="8 9" key="1">
    <citation type="submission" date="2018-10" db="EMBL/GenBank/DDBJ databases">
        <title>Kocuria tytonicola, new bacteria from the preen glands of American barn owls (Tyto furcata).</title>
        <authorList>
            <person name="Braun M.S."/>
            <person name="Wang E."/>
            <person name="Zimmermann S."/>
            <person name="Boutin S."/>
            <person name="Wagner H."/>
            <person name="Wink M."/>
        </authorList>
    </citation>
    <scope>NUCLEOTIDE SEQUENCE [LARGE SCALE GENOMIC DNA]</scope>
    <source>
        <strain evidence="8 9">473</strain>
    </source>
</reference>
<comment type="caution">
    <text evidence="8">The sequence shown here is derived from an EMBL/GenBank/DDBJ whole genome shotgun (WGS) entry which is preliminary data.</text>
</comment>
<keyword evidence="3 6" id="KW-0812">Transmembrane</keyword>
<dbReference type="PANTHER" id="PTHR42718">
    <property type="entry name" value="MAJOR FACILITATOR SUPERFAMILY MULTIDRUG TRANSPORTER MFSC"/>
    <property type="match status" value="1"/>
</dbReference>
<sequence length="487" mass="51193">MTQTIDGRARHRGTSAPQSFRAAWPALLGLCLTQLVEMVDNSILNVAVPVIGRDLDASPTDLQWIVGAYSLTFGGLLMVGGTLGDKLGRRRTISWGLALFGLAGLAVLLVQTPAQLIAVRAVSGAFAAMIAPITMSLLFRLFDRDDLRGRAIGLIMTVSMIGFAVGPTLAGLALEHMPWQMLLVLNAPVALVAWLGVRLGLDRDRPEDLRGGAADVPGAMLSVAALGLLLSTFTAGVEFGWLDPRTLLVLAGGLLALAGFVRRERTAAAPMLDLSLFRIPTVRGSAILQTSVMTAMAGVMFVSTQLYQFAWGWTPLQAGLANLPFVVGMMGAGPFVDRAVAAWGHRRTSLYAVLVLLASLAVWIYAVGHTFFWCALGMLMMTVAMRAVMTTGAVALLGALPESHTSIGSALNDTAQELGNAVGLAVVGTVMASVVGTVLPAGAWDAATVSAFVHSQQISFALLAVLVVVLAAVGIRTLTDSRETEEH</sequence>
<feature type="transmembrane region" description="Helical" evidence="6">
    <location>
        <begin position="117"/>
        <end position="139"/>
    </location>
</feature>
<proteinExistence type="predicted"/>
<evidence type="ECO:0000313" key="8">
    <source>
        <dbReference type="EMBL" id="RLY94238.1"/>
    </source>
</evidence>
<protein>
    <submittedName>
        <fullName evidence="8">MFS transporter</fullName>
    </submittedName>
</protein>
<dbReference type="InterPro" id="IPR020846">
    <property type="entry name" value="MFS_dom"/>
</dbReference>
<feature type="transmembrane region" description="Helical" evidence="6">
    <location>
        <begin position="151"/>
        <end position="173"/>
    </location>
</feature>
<evidence type="ECO:0000256" key="6">
    <source>
        <dbReference type="SAM" id="Phobius"/>
    </source>
</evidence>
<feature type="transmembrane region" description="Helical" evidence="6">
    <location>
        <begin position="456"/>
        <end position="475"/>
    </location>
</feature>
<dbReference type="Proteomes" id="UP000277871">
    <property type="component" value="Unassembled WGS sequence"/>
</dbReference>
<keyword evidence="5 6" id="KW-0472">Membrane</keyword>
<keyword evidence="4 6" id="KW-1133">Transmembrane helix</keyword>
<gene>
    <name evidence="8" type="ORF">EAE32_03225</name>
</gene>
<feature type="transmembrane region" description="Helical" evidence="6">
    <location>
        <begin position="282"/>
        <end position="304"/>
    </location>
</feature>
<dbReference type="InterPro" id="IPR011701">
    <property type="entry name" value="MFS"/>
</dbReference>
<comment type="subcellular location">
    <subcellularLocation>
        <location evidence="1">Cell membrane</location>
        <topology evidence="1">Multi-pass membrane protein</topology>
    </subcellularLocation>
</comment>
<dbReference type="PROSITE" id="PS50850">
    <property type="entry name" value="MFS"/>
    <property type="match status" value="1"/>
</dbReference>
<dbReference type="GO" id="GO:0022857">
    <property type="term" value="F:transmembrane transporter activity"/>
    <property type="evidence" value="ECO:0007669"/>
    <property type="project" value="InterPro"/>
</dbReference>
<dbReference type="Gene3D" id="1.20.1720.10">
    <property type="entry name" value="Multidrug resistance protein D"/>
    <property type="match status" value="1"/>
</dbReference>
<evidence type="ECO:0000259" key="7">
    <source>
        <dbReference type="PROSITE" id="PS50850"/>
    </source>
</evidence>
<organism evidence="8 9">
    <name type="scientific">Kocuria tytonicola</name>
    <dbReference type="NCBI Taxonomy" id="2055946"/>
    <lineage>
        <taxon>Bacteria</taxon>
        <taxon>Bacillati</taxon>
        <taxon>Actinomycetota</taxon>
        <taxon>Actinomycetes</taxon>
        <taxon>Micrococcales</taxon>
        <taxon>Micrococcaceae</taxon>
        <taxon>Kocuria</taxon>
    </lineage>
</organism>
<feature type="transmembrane region" description="Helical" evidence="6">
    <location>
        <begin position="378"/>
        <end position="400"/>
    </location>
</feature>
<dbReference type="Gene3D" id="1.20.1250.20">
    <property type="entry name" value="MFS general substrate transporter like domains"/>
    <property type="match status" value="1"/>
</dbReference>
<feature type="transmembrane region" description="Helical" evidence="6">
    <location>
        <begin position="348"/>
        <end position="366"/>
    </location>
</feature>
<dbReference type="RefSeq" id="WP_121864160.1">
    <property type="nucleotide sequence ID" value="NZ_RDEX01000001.1"/>
</dbReference>
<dbReference type="AlphaFoldDB" id="A0A3L9L7C6"/>
<dbReference type="EMBL" id="RDEX01000001">
    <property type="protein sequence ID" value="RLY94238.1"/>
    <property type="molecule type" value="Genomic_DNA"/>
</dbReference>
<accession>A0A3L9L7C6</accession>
<name>A0A3L9L7C6_9MICC</name>
<keyword evidence="2" id="KW-0813">Transport</keyword>
<evidence type="ECO:0000313" key="9">
    <source>
        <dbReference type="Proteomes" id="UP000277871"/>
    </source>
</evidence>
<evidence type="ECO:0000256" key="5">
    <source>
        <dbReference type="ARBA" id="ARBA00023136"/>
    </source>
</evidence>
<dbReference type="InterPro" id="IPR036259">
    <property type="entry name" value="MFS_trans_sf"/>
</dbReference>
<feature type="transmembrane region" description="Helical" evidence="6">
    <location>
        <begin position="421"/>
        <end position="444"/>
    </location>
</feature>
<dbReference type="PANTHER" id="PTHR42718:SF9">
    <property type="entry name" value="MAJOR FACILITATOR SUPERFAMILY MULTIDRUG TRANSPORTER MFSC"/>
    <property type="match status" value="1"/>
</dbReference>
<evidence type="ECO:0000256" key="1">
    <source>
        <dbReference type="ARBA" id="ARBA00004651"/>
    </source>
</evidence>
<feature type="domain" description="Major facilitator superfamily (MFS) profile" evidence="7">
    <location>
        <begin position="26"/>
        <end position="482"/>
    </location>
</feature>
<keyword evidence="9" id="KW-1185">Reference proteome</keyword>